<dbReference type="Gene3D" id="2.130.10.130">
    <property type="entry name" value="Integrin alpha, N-terminal"/>
    <property type="match status" value="1"/>
</dbReference>
<proteinExistence type="predicted"/>
<evidence type="ECO:0000256" key="1">
    <source>
        <dbReference type="ARBA" id="ARBA00022729"/>
    </source>
</evidence>
<dbReference type="InterPro" id="IPR013519">
    <property type="entry name" value="Int_alpha_beta-p"/>
</dbReference>
<evidence type="ECO:0000256" key="2">
    <source>
        <dbReference type="ARBA" id="ARBA00022737"/>
    </source>
</evidence>
<organism evidence="5 6">
    <name type="scientific">Streptomyces cupreus</name>
    <dbReference type="NCBI Taxonomy" id="2759956"/>
    <lineage>
        <taxon>Bacteria</taxon>
        <taxon>Bacillati</taxon>
        <taxon>Actinomycetota</taxon>
        <taxon>Actinomycetes</taxon>
        <taxon>Kitasatosporales</taxon>
        <taxon>Streptomycetaceae</taxon>
        <taxon>Streptomyces</taxon>
    </lineage>
</organism>
<dbReference type="InterPro" id="IPR013517">
    <property type="entry name" value="FG-GAP"/>
</dbReference>
<dbReference type="Pfam" id="PF01839">
    <property type="entry name" value="FG-GAP"/>
    <property type="match status" value="1"/>
</dbReference>
<dbReference type="PROSITE" id="PS51470">
    <property type="entry name" value="FG_GAP"/>
    <property type="match status" value="1"/>
</dbReference>
<evidence type="ECO:0000256" key="3">
    <source>
        <dbReference type="ARBA" id="ARBA00023180"/>
    </source>
</evidence>
<dbReference type="AlphaFoldDB" id="A0A7X1IYW7"/>
<dbReference type="EMBL" id="JACMSF010000004">
    <property type="protein sequence ID" value="MBC2900944.1"/>
    <property type="molecule type" value="Genomic_DNA"/>
</dbReference>
<reference evidence="5 6" key="1">
    <citation type="submission" date="2020-08" db="EMBL/GenBank/DDBJ databases">
        <title>Streptomyces sp. PSKA01 genome sequencing and assembly.</title>
        <authorList>
            <person name="Mandal S."/>
            <person name="Maiti P.K."/>
            <person name="Das P."/>
        </authorList>
    </citation>
    <scope>NUCLEOTIDE SEQUENCE [LARGE SCALE GENOMIC DNA]</scope>
    <source>
        <strain evidence="5 6">PSKA01</strain>
    </source>
</reference>
<keyword evidence="6" id="KW-1185">Reference proteome</keyword>
<keyword evidence="3" id="KW-0325">Glycoprotein</keyword>
<dbReference type="SUPFAM" id="SSF69318">
    <property type="entry name" value="Integrin alpha N-terminal domain"/>
    <property type="match status" value="1"/>
</dbReference>
<dbReference type="InterPro" id="IPR028994">
    <property type="entry name" value="Integrin_alpha_N"/>
</dbReference>
<protein>
    <submittedName>
        <fullName evidence="5">FG-GAP repeat protein</fullName>
    </submittedName>
</protein>
<name>A0A7X1IYW7_9ACTN</name>
<sequence>MITQNTPGVPGAQEKGDSFGAYVSVGDVDGDGYGDILAGNPAENFGGLVDAGTFAVVPGGPDGPTGAGTKAFSQASPGVPGTAEQGDRFGGDTDLVDSNGDGRAEPVVSAIAENQWAGAVWVFAEKGTHTFGAGSFGMTAADSRFGDCFPE</sequence>
<evidence type="ECO:0000256" key="4">
    <source>
        <dbReference type="SAM" id="MobiDB-lite"/>
    </source>
</evidence>
<comment type="caution">
    <text evidence="5">The sequence shown here is derived from an EMBL/GenBank/DDBJ whole genome shotgun (WGS) entry which is preliminary data.</text>
</comment>
<evidence type="ECO:0000313" key="6">
    <source>
        <dbReference type="Proteomes" id="UP000584670"/>
    </source>
</evidence>
<keyword evidence="1" id="KW-0732">Signal</keyword>
<dbReference type="Proteomes" id="UP000584670">
    <property type="component" value="Unassembled WGS sequence"/>
</dbReference>
<evidence type="ECO:0000313" key="5">
    <source>
        <dbReference type="EMBL" id="MBC2900944.1"/>
    </source>
</evidence>
<feature type="region of interest" description="Disordered" evidence="4">
    <location>
        <begin position="59"/>
        <end position="93"/>
    </location>
</feature>
<dbReference type="RefSeq" id="WP_186280852.1">
    <property type="nucleotide sequence ID" value="NZ_JACMSF010000004.1"/>
</dbReference>
<gene>
    <name evidence="5" type="ORF">H4N64_04860</name>
</gene>
<accession>A0A7X1IYW7</accession>
<keyword evidence="2" id="KW-0677">Repeat</keyword>